<gene>
    <name evidence="1" type="ORF">SPSC_03393</name>
</gene>
<proteinExistence type="predicted"/>
<evidence type="ECO:0000313" key="1">
    <source>
        <dbReference type="EMBL" id="CDU24322.1"/>
    </source>
</evidence>
<organism evidence="1">
    <name type="scientific">Sporisorium scitamineum</name>
    <dbReference type="NCBI Taxonomy" id="49012"/>
    <lineage>
        <taxon>Eukaryota</taxon>
        <taxon>Fungi</taxon>
        <taxon>Dikarya</taxon>
        <taxon>Basidiomycota</taxon>
        <taxon>Ustilaginomycotina</taxon>
        <taxon>Ustilaginomycetes</taxon>
        <taxon>Ustilaginales</taxon>
        <taxon>Ustilaginaceae</taxon>
        <taxon>Sporisorium</taxon>
    </lineage>
</organism>
<dbReference type="AlphaFoldDB" id="A0A127ZED6"/>
<dbReference type="OrthoDB" id="2556301at2759"/>
<accession>A0A127ZED6</accession>
<name>A0A127ZED6_9BASI</name>
<dbReference type="PANTHER" id="PTHR33266">
    <property type="entry name" value="CHROMOSOME 15, WHOLE GENOME SHOTGUN SEQUENCE"/>
    <property type="match status" value="1"/>
</dbReference>
<dbReference type="PANTHER" id="PTHR33266:SF1">
    <property type="entry name" value="F-BOX DOMAIN-CONTAINING PROTEIN"/>
    <property type="match status" value="1"/>
</dbReference>
<protein>
    <submittedName>
        <fullName evidence="1">Uncharacterized protein</fullName>
    </submittedName>
</protein>
<sequence>MLPPRPPPGSPHDDQLQADVYQMVLSPLLHKDKDPPRYHPIIQSAYDTLIQTLVARDGSRSLPSLKVLAYCVDNLQRFSELADESERPLTPSRNNTNSADALVFADTPRSTEAKSKARILATKHVLVPHFQHLSGFSYKEDSPEAARAEAQAVIRNAMAHILKKHSSLSYDERLCYLVSSLLPVIAKVQHDAMEQPLRQHLAHGLRQPFMGDAERRFAAFTTAVNDRLFRGKQPGERPYFKGTVIVQSSGTSKTRLLLQLGRNAPLLYVCIRESGADSARNGYPLGDQPIMSLTSEKTSNSYDERAALLFAAWFSTLADRLQERNLPVDKFAYLVQLNDFGDSEHESERLAFFQAVNETARESTILGVSDDSEPDAVFKHHLDAPLQRLSNQISLMQQRTASTASQAEPMVYVAIDECVSVGPDFLDSIRRAWAYIGDFEDRQRERALQHSAKTINQDGATPPAPTVVRFWLVLLSTNSTATALVRPQREFSSSRHQVAVPLPTFVGVSFDVFRCQLPYLARASDIQDTAHMKKYGRPFWVSLFRKTFWSTARVKLLGTATFSRANRNMCFSVLASRLALQYMPTRSADLVSFGEQNTFARDAVDKHMRILDSVDQDAVLHITSPSEPVLAIAAALVMLPTPSVINEEASAANLCHAFCSWPLGDAEKQRSPVFRSSEDAEHKARCLLQPVRLDSILDSMVKLDASSQATVLNRINKVCDQLRDRHPTYSGNDDVHAWTHFTHFDHLKVQVKEISPEFLWYCWKRGVAIQTEHKQPGIDGIIPVFVGDLSQSLGDREERAADHMTFIAWEAKNRIKAGPSEADADVRKLSHAGPKLVHEQGPPRPSLTERGLLTLLMDLDIKENPARVKLIDNTDSLQVWVRGLGQSHNYSCLDTLQIREVVVALHHTIAARTDLETYNRIPDPMDLATFNALVVDHAQVNAAPPAAASAWVQEKVEEQAMDTE</sequence>
<dbReference type="EMBL" id="LK056666">
    <property type="protein sequence ID" value="CDU24322.1"/>
    <property type="molecule type" value="Genomic_DNA"/>
</dbReference>
<reference evidence="1" key="1">
    <citation type="submission" date="2014-06" db="EMBL/GenBank/DDBJ databases">
        <authorList>
            <person name="Ju J."/>
            <person name="Zhang J."/>
        </authorList>
    </citation>
    <scope>NUCLEOTIDE SEQUENCE</scope>
    <source>
        <strain evidence="1">SscI8</strain>
    </source>
</reference>